<dbReference type="InterPro" id="IPR052557">
    <property type="entry name" value="CAP/Cytokinesis_protein"/>
</dbReference>
<dbReference type="Pfam" id="PF01841">
    <property type="entry name" value="Transglut_core"/>
    <property type="match status" value="1"/>
</dbReference>
<dbReference type="OrthoDB" id="9788327at2"/>
<evidence type="ECO:0000259" key="1">
    <source>
        <dbReference type="SMART" id="SM00460"/>
    </source>
</evidence>
<keyword evidence="3" id="KW-1185">Reference proteome</keyword>
<evidence type="ECO:0000313" key="2">
    <source>
        <dbReference type="EMBL" id="TSJ45786.1"/>
    </source>
</evidence>
<dbReference type="Gene3D" id="3.10.620.30">
    <property type="match status" value="1"/>
</dbReference>
<dbReference type="SUPFAM" id="SSF54001">
    <property type="entry name" value="Cysteine proteinases"/>
    <property type="match status" value="1"/>
</dbReference>
<dbReference type="InterPro" id="IPR002931">
    <property type="entry name" value="Transglutaminase-like"/>
</dbReference>
<dbReference type="PANTHER" id="PTHR46333">
    <property type="entry name" value="CYTOKINESIS PROTEIN 3"/>
    <property type="match status" value="1"/>
</dbReference>
<dbReference type="InterPro" id="IPR038765">
    <property type="entry name" value="Papain-like_cys_pep_sf"/>
</dbReference>
<gene>
    <name evidence="2" type="ORF">FO442_08535</name>
</gene>
<protein>
    <submittedName>
        <fullName evidence="2">Transglutaminase domain-containing protein</fullName>
    </submittedName>
</protein>
<organism evidence="2 3">
    <name type="scientific">Fluviicola chungangensis</name>
    <dbReference type="NCBI Taxonomy" id="2597671"/>
    <lineage>
        <taxon>Bacteria</taxon>
        <taxon>Pseudomonadati</taxon>
        <taxon>Bacteroidota</taxon>
        <taxon>Flavobacteriia</taxon>
        <taxon>Flavobacteriales</taxon>
        <taxon>Crocinitomicaceae</taxon>
        <taxon>Fluviicola</taxon>
    </lineage>
</organism>
<dbReference type="Proteomes" id="UP000316008">
    <property type="component" value="Unassembled WGS sequence"/>
</dbReference>
<sequence>MKLYCLIITFLAWNILSAQEKIEFLKVPKEAQKTTKSLSAYLTKNLTDDSTKAAHIYQWVTHNISYDYKAIENGKPLEYKSAGAVLKAKNTVCQGYSALVVELLKNAGIDATTVEGYTAQFLSDSIPLIANSDHEWVAFKVNRRWYLCDPTWDAGYIGRIPKYKEDLLKKEKLALKRAQKLAKLKEKRKKVKQFKWDKKDKKKAEKTEKKRGSYKSEIGFVRYPTLENFMVDPDLFVQSHLPSQPEFQLREHPVSMADFTRRTKDWDSILKKGTGKPVDFDTYVSEYCAMNLNDKWIKVAKDGLKFNPANYTAMAVHHFNYLGLHLNDKFRKSFEIIEKDQLHENFPDLRDINDSVALYSKAAKKINKSAYSISKRIISNETKIFKTTDKTANSMVKKVLSEQKKNVTQLGKEKSRISKELNTIQEKKGKLMLESRNYSTPVNFDSTLVPPTFGKWKDSLFYSILRIDSLRKNWDALAHQDKTYEDRFKSLKVAYEMSYTNLHILNSAPIYYSDSIILYDGQIADGLTRLYRFHKETYDSLMYPPEINKEYKVLEKLIKRGLSGLKAYSKKNPNYKYVEMNKYLNSLNYQTLLLMESDLRTFISDRAELVRLEDYYEGHYHTIQKNLEKEKEFKEKNAEHNFEVLEKNKKRTDEMFDKILKSTEKTEDFFQKTFGSRPR</sequence>
<dbReference type="PANTHER" id="PTHR46333:SF2">
    <property type="entry name" value="CYTOKINESIS PROTEIN 3"/>
    <property type="match status" value="1"/>
</dbReference>
<evidence type="ECO:0000313" key="3">
    <source>
        <dbReference type="Proteomes" id="UP000316008"/>
    </source>
</evidence>
<feature type="domain" description="Transglutaminase-like" evidence="1">
    <location>
        <begin position="85"/>
        <end position="152"/>
    </location>
</feature>
<reference evidence="2 3" key="1">
    <citation type="submission" date="2019-07" db="EMBL/GenBank/DDBJ databases">
        <authorList>
            <person name="Huq M.A."/>
        </authorList>
    </citation>
    <scope>NUCLEOTIDE SEQUENCE [LARGE SCALE GENOMIC DNA]</scope>
    <source>
        <strain evidence="2 3">MAH-3</strain>
    </source>
</reference>
<dbReference type="SMART" id="SM00460">
    <property type="entry name" value="TGc"/>
    <property type="match status" value="1"/>
</dbReference>
<dbReference type="GO" id="GO:0005737">
    <property type="term" value="C:cytoplasm"/>
    <property type="evidence" value="ECO:0007669"/>
    <property type="project" value="TreeGrafter"/>
</dbReference>
<dbReference type="EMBL" id="VLPL01000003">
    <property type="protein sequence ID" value="TSJ45786.1"/>
    <property type="molecule type" value="Genomic_DNA"/>
</dbReference>
<proteinExistence type="predicted"/>
<dbReference type="AlphaFoldDB" id="A0A556N0U2"/>
<comment type="caution">
    <text evidence="2">The sequence shown here is derived from an EMBL/GenBank/DDBJ whole genome shotgun (WGS) entry which is preliminary data.</text>
</comment>
<name>A0A556N0U2_9FLAO</name>
<dbReference type="RefSeq" id="WP_144332741.1">
    <property type="nucleotide sequence ID" value="NZ_VLPL01000003.1"/>
</dbReference>
<accession>A0A556N0U2</accession>